<feature type="compositionally biased region" description="Polar residues" evidence="1">
    <location>
        <begin position="1151"/>
        <end position="1160"/>
    </location>
</feature>
<feature type="compositionally biased region" description="Polar residues" evidence="1">
    <location>
        <begin position="319"/>
        <end position="354"/>
    </location>
</feature>
<dbReference type="OrthoDB" id="3785701at2759"/>
<feature type="compositionally biased region" description="Polar residues" evidence="1">
    <location>
        <begin position="141"/>
        <end position="158"/>
    </location>
</feature>
<feature type="region of interest" description="Disordered" evidence="1">
    <location>
        <begin position="1"/>
        <end position="82"/>
    </location>
</feature>
<feature type="compositionally biased region" description="Low complexity" evidence="1">
    <location>
        <begin position="1164"/>
        <end position="1183"/>
    </location>
</feature>
<feature type="region of interest" description="Disordered" evidence="1">
    <location>
        <begin position="126"/>
        <end position="160"/>
    </location>
</feature>
<name>A0A2V1E222_9PLEO</name>
<feature type="compositionally biased region" description="Polar residues" evidence="1">
    <location>
        <begin position="558"/>
        <end position="578"/>
    </location>
</feature>
<evidence type="ECO:0000313" key="2">
    <source>
        <dbReference type="EMBL" id="PVI04608.1"/>
    </source>
</evidence>
<proteinExistence type="predicted"/>
<evidence type="ECO:0000256" key="1">
    <source>
        <dbReference type="SAM" id="MobiDB-lite"/>
    </source>
</evidence>
<evidence type="ECO:0000313" key="3">
    <source>
        <dbReference type="Proteomes" id="UP000244855"/>
    </source>
</evidence>
<feature type="compositionally biased region" description="Basic residues" evidence="1">
    <location>
        <begin position="1191"/>
        <end position="1211"/>
    </location>
</feature>
<feature type="compositionally biased region" description="Polar residues" evidence="1">
    <location>
        <begin position="855"/>
        <end position="871"/>
    </location>
</feature>
<feature type="compositionally biased region" description="Low complexity" evidence="1">
    <location>
        <begin position="750"/>
        <end position="761"/>
    </location>
</feature>
<keyword evidence="3" id="KW-1185">Reference proteome</keyword>
<feature type="compositionally biased region" description="Polar residues" evidence="1">
    <location>
        <begin position="1215"/>
        <end position="1225"/>
    </location>
</feature>
<feature type="compositionally biased region" description="Basic and acidic residues" evidence="1">
    <location>
        <begin position="700"/>
        <end position="709"/>
    </location>
</feature>
<feature type="compositionally biased region" description="Polar residues" evidence="1">
    <location>
        <begin position="485"/>
        <end position="500"/>
    </location>
</feature>
<feature type="compositionally biased region" description="Polar residues" evidence="1">
    <location>
        <begin position="880"/>
        <end position="913"/>
    </location>
</feature>
<feature type="compositionally biased region" description="Basic and acidic residues" evidence="1">
    <location>
        <begin position="914"/>
        <end position="930"/>
    </location>
</feature>
<sequence length="1328" mass="145081">MHSPDRWRLENESRQSNLEPHTTQSNDFYNPNTEWPVLSSSRNAPSRYHSGSNPLTLLSPTDQRQPQPNTNSREPIIETHNTSAVPRLKTLHPERVFTPSVQGNKAFFSADLSDPLHSQMNLIGYAESEDDDGNPHAGRQPVSNEPGNSRQTRTSMKSAISRDVRQLSSYENELANAHETLGLLQSTMHKELDMHHVKSIVVEYMNTFPGDKDRYRNAFMIICRHQQKAFGTQKHSRPFTSQSVAPPSRGESSGHRPASNMEARGRNAMSLAPSALKNNEPKKRPLSPKPTEDKQPRKRRPFRDSSSEDDVLPVAVTSHPEQPTTTPKKHQNLLSAGTQNKGAENHTLNNTESVLRTEDVQGTEPRTGPAKDNSRNATSDGELSKDNRKHGYEPTHGYEEKDDSTRPMSLQEAFSTDHGRARVKKVLDLSSAPKKSSPPSRPHAFELNDHLDFEQESQTSSPRSIHLHTSDLSSHEEGRLESKKTSLITGNNLELKTPTNVPAKPKQSEACVPQQPLQGHSKDGSTASTAFPVPAQFGETGRVLFKKKPLLASKLDTPVSTTNKAASAVSGTDSTTAKRSSEAKPAVGGSRIDKRPSAATKPATGGARTVMNRVANTPSSAFASLLAIAEGRDTQDALKVKKSVSSAAKADPKSSDIGKAATSNRPKEPSTSVSSSARESSKDISSTTETSSPLKSYHGKKIEDADTNKKISSISESTRSTSVTGNRSDRSGQSVSGNARPTNQGMKINAKSASQTAAQSSIGDIAKSTQKPQSVARQSPRSSPSTDRTKSDIEISSTYKRAKVSSPPPNVQEKKITAPSLSKKEGSATYETNEPPVASNFSKLSKLTRRRNEQQKQMNGAASSSQAVSKDSQVERRLTVGSSQNSQTGDMPKNSTPAIASALGSTGDRSSGATRKDSGSHGRGRAEKPTRNILPEAESSHVFPKRAKEMEKGDQAFRITPPVNGKQPKLDAQTPNATFQLGTVEPARSNETLPTVHVKDVLPTPRDELAEAYFEFSIFERLWSYQDDESSVKPKEPPGYLRTCVENANRQAEDYFHATLDLHCNALRFKTTSTKSVRGMEDDCMTFSATLASIDMPSNKLHLEICVKRYVVDRAAASMRPAPAKTPFISKTMYIVGLYKLVEVPERESSSDVATNSGVSTVLEDSSSASSSSSDSESGSESELLPEKTMFAKHQRLKQKQKQKEKQKRRRGESQAPSSPPTTVTPYLKTHHPLPNGRVEAYTTQDAANIAAFNIHVEMSHEKNAKGANLQWQQQNLRNLELKLKGLGDEGLQGEQRLWKSQFNESGLGGSKYEVAVRRIGVCGPRNV</sequence>
<gene>
    <name evidence="2" type="ORF">DM02DRAFT_651552</name>
</gene>
<feature type="compositionally biased region" description="Basic and acidic residues" evidence="1">
    <location>
        <begin position="382"/>
        <end position="405"/>
    </location>
</feature>
<feature type="compositionally biased region" description="Low complexity" evidence="1">
    <location>
        <begin position="711"/>
        <end position="722"/>
    </location>
</feature>
<protein>
    <submittedName>
        <fullName evidence="2">Uncharacterized protein</fullName>
    </submittedName>
</protein>
<reference evidence="2 3" key="1">
    <citation type="journal article" date="2018" name="Sci. Rep.">
        <title>Comparative genomics provides insights into the lifestyle and reveals functional heterogeneity of dark septate endophytic fungi.</title>
        <authorList>
            <person name="Knapp D.G."/>
            <person name="Nemeth J.B."/>
            <person name="Barry K."/>
            <person name="Hainaut M."/>
            <person name="Henrissat B."/>
            <person name="Johnson J."/>
            <person name="Kuo A."/>
            <person name="Lim J.H.P."/>
            <person name="Lipzen A."/>
            <person name="Nolan M."/>
            <person name="Ohm R.A."/>
            <person name="Tamas L."/>
            <person name="Grigoriev I.V."/>
            <person name="Spatafora J.W."/>
            <person name="Nagy L.G."/>
            <person name="Kovacs G.M."/>
        </authorList>
    </citation>
    <scope>NUCLEOTIDE SEQUENCE [LARGE SCALE GENOMIC DNA]</scope>
    <source>
        <strain evidence="2 3">DSE2036</strain>
    </source>
</reference>
<organism evidence="2 3">
    <name type="scientific">Periconia macrospinosa</name>
    <dbReference type="NCBI Taxonomy" id="97972"/>
    <lineage>
        <taxon>Eukaryota</taxon>
        <taxon>Fungi</taxon>
        <taxon>Dikarya</taxon>
        <taxon>Ascomycota</taxon>
        <taxon>Pezizomycotina</taxon>
        <taxon>Dothideomycetes</taxon>
        <taxon>Pleosporomycetidae</taxon>
        <taxon>Pleosporales</taxon>
        <taxon>Massarineae</taxon>
        <taxon>Periconiaceae</taxon>
        <taxon>Periconia</taxon>
    </lineage>
</organism>
<feature type="region of interest" description="Disordered" evidence="1">
    <location>
        <begin position="229"/>
        <end position="533"/>
    </location>
</feature>
<feature type="compositionally biased region" description="Basic and acidic residues" evidence="1">
    <location>
        <begin position="473"/>
        <end position="484"/>
    </location>
</feature>
<feature type="region of interest" description="Disordered" evidence="1">
    <location>
        <begin position="1147"/>
        <end position="1237"/>
    </location>
</feature>
<feature type="compositionally biased region" description="Polar residues" evidence="1">
    <location>
        <begin position="723"/>
        <end position="746"/>
    </location>
</feature>
<feature type="compositionally biased region" description="Basic and acidic residues" evidence="1">
    <location>
        <begin position="812"/>
        <end position="826"/>
    </location>
</feature>
<accession>A0A2V1E222</accession>
<feature type="compositionally biased region" description="Basic and acidic residues" evidence="1">
    <location>
        <begin position="443"/>
        <end position="453"/>
    </location>
</feature>
<feature type="compositionally biased region" description="Polar residues" evidence="1">
    <location>
        <begin position="767"/>
        <end position="786"/>
    </location>
</feature>
<feature type="region of interest" description="Disordered" evidence="1">
    <location>
        <begin position="556"/>
        <end position="612"/>
    </location>
</feature>
<feature type="compositionally biased region" description="Polar residues" evidence="1">
    <location>
        <begin position="683"/>
        <end position="694"/>
    </location>
</feature>
<feature type="region of interest" description="Disordered" evidence="1">
    <location>
        <begin position="636"/>
        <end position="939"/>
    </location>
</feature>
<dbReference type="Proteomes" id="UP000244855">
    <property type="component" value="Unassembled WGS sequence"/>
</dbReference>
<dbReference type="EMBL" id="KZ805320">
    <property type="protein sequence ID" value="PVI04608.1"/>
    <property type="molecule type" value="Genomic_DNA"/>
</dbReference>
<feature type="compositionally biased region" description="Polar residues" evidence="1">
    <location>
        <begin position="14"/>
        <end position="82"/>
    </location>
</feature>
<feature type="compositionally biased region" description="Basic and acidic residues" evidence="1">
    <location>
        <begin position="1"/>
        <end position="13"/>
    </location>
</feature>